<name>A0A167SX63_CORFA</name>
<dbReference type="OrthoDB" id="5149942at2759"/>
<protein>
    <submittedName>
        <fullName evidence="2">Uncharacterized protein</fullName>
    </submittedName>
</protein>
<keyword evidence="3" id="KW-1185">Reference proteome</keyword>
<feature type="signal peptide" evidence="1">
    <location>
        <begin position="1"/>
        <end position="18"/>
    </location>
</feature>
<evidence type="ECO:0000313" key="3">
    <source>
        <dbReference type="Proteomes" id="UP000076744"/>
    </source>
</evidence>
<dbReference type="GeneID" id="30022324"/>
<proteinExistence type="predicted"/>
<keyword evidence="1" id="KW-0732">Signal</keyword>
<dbReference type="Proteomes" id="UP000076744">
    <property type="component" value="Unassembled WGS sequence"/>
</dbReference>
<comment type="caution">
    <text evidence="2">The sequence shown here is derived from an EMBL/GenBank/DDBJ whole genome shotgun (WGS) entry which is preliminary data.</text>
</comment>
<sequence length="120" mass="13538">MQLSHITLLLNAVAMALAKNPVLGNRWIDHNCKVLHSKPHQLYHVNECIELKNINSLSMTWPGDCYLYDGHQCTGKVVAEFTTDTGDGEVGHNGGAFEFCYDTSRGRWPKAKSFKCLWKD</sequence>
<gene>
    <name evidence="2" type="ORF">ISF_06032</name>
</gene>
<evidence type="ECO:0000256" key="1">
    <source>
        <dbReference type="SAM" id="SignalP"/>
    </source>
</evidence>
<dbReference type="EMBL" id="AZHB01000015">
    <property type="protein sequence ID" value="OAA60021.1"/>
    <property type="molecule type" value="Genomic_DNA"/>
</dbReference>
<dbReference type="AlphaFoldDB" id="A0A167SX63"/>
<dbReference type="RefSeq" id="XP_018703134.1">
    <property type="nucleotide sequence ID" value="XM_018849636.1"/>
</dbReference>
<feature type="chain" id="PRO_5007892394" evidence="1">
    <location>
        <begin position="19"/>
        <end position="120"/>
    </location>
</feature>
<organism evidence="2 3">
    <name type="scientific">Cordyceps fumosorosea (strain ARSEF 2679)</name>
    <name type="common">Isaria fumosorosea</name>
    <dbReference type="NCBI Taxonomy" id="1081104"/>
    <lineage>
        <taxon>Eukaryota</taxon>
        <taxon>Fungi</taxon>
        <taxon>Dikarya</taxon>
        <taxon>Ascomycota</taxon>
        <taxon>Pezizomycotina</taxon>
        <taxon>Sordariomycetes</taxon>
        <taxon>Hypocreomycetidae</taxon>
        <taxon>Hypocreales</taxon>
        <taxon>Cordycipitaceae</taxon>
        <taxon>Cordyceps</taxon>
    </lineage>
</organism>
<reference evidence="2 3" key="1">
    <citation type="journal article" date="2016" name="Genome Biol. Evol.">
        <title>Divergent and convergent evolution of fungal pathogenicity.</title>
        <authorList>
            <person name="Shang Y."/>
            <person name="Xiao G."/>
            <person name="Zheng P."/>
            <person name="Cen K."/>
            <person name="Zhan S."/>
            <person name="Wang C."/>
        </authorList>
    </citation>
    <scope>NUCLEOTIDE SEQUENCE [LARGE SCALE GENOMIC DNA]</scope>
    <source>
        <strain evidence="2 3">ARSEF 2679</strain>
    </source>
</reference>
<evidence type="ECO:0000313" key="2">
    <source>
        <dbReference type="EMBL" id="OAA60021.1"/>
    </source>
</evidence>
<accession>A0A167SX63</accession>